<gene>
    <name evidence="13" type="ORF">WJX75_000240</name>
</gene>
<keyword evidence="6" id="KW-0274">FAD</keyword>
<keyword evidence="5" id="KW-0496">Mitochondrion</keyword>
<evidence type="ECO:0000259" key="11">
    <source>
        <dbReference type="Pfam" id="PF07992"/>
    </source>
</evidence>
<evidence type="ECO:0000256" key="9">
    <source>
        <dbReference type="ARBA" id="ARBA00047599"/>
    </source>
</evidence>
<comment type="catalytic activity">
    <reaction evidence="10">
        <text>a ubiquinone + NADH + H(+) = a ubiquinol + NAD(+)</text>
        <dbReference type="Rhea" id="RHEA:23152"/>
        <dbReference type="Rhea" id="RHEA-COMP:9565"/>
        <dbReference type="Rhea" id="RHEA-COMP:9566"/>
        <dbReference type="ChEBI" id="CHEBI:15378"/>
        <dbReference type="ChEBI" id="CHEBI:16389"/>
        <dbReference type="ChEBI" id="CHEBI:17976"/>
        <dbReference type="ChEBI" id="CHEBI:57540"/>
        <dbReference type="ChEBI" id="CHEBI:57945"/>
    </reaction>
</comment>
<evidence type="ECO:0000256" key="1">
    <source>
        <dbReference type="ARBA" id="ARBA00004637"/>
    </source>
</evidence>
<dbReference type="PANTHER" id="PTHR43706">
    <property type="entry name" value="NADH DEHYDROGENASE"/>
    <property type="match status" value="1"/>
</dbReference>
<keyword evidence="4" id="KW-0285">Flavoprotein</keyword>
<evidence type="ECO:0000256" key="6">
    <source>
        <dbReference type="ARBA" id="ARBA00022827"/>
    </source>
</evidence>
<comment type="caution">
    <text evidence="13">The sequence shown here is derived from an EMBL/GenBank/DDBJ whole genome shotgun (WGS) entry which is preliminary data.</text>
</comment>
<keyword evidence="7" id="KW-0560">Oxidoreductase</keyword>
<evidence type="ECO:0000259" key="12">
    <source>
        <dbReference type="Pfam" id="PF22366"/>
    </source>
</evidence>
<dbReference type="PANTHER" id="PTHR43706:SF13">
    <property type="entry name" value="NADH DEHYDROGENASE-RELATED"/>
    <property type="match status" value="1"/>
</dbReference>
<feature type="domain" description="External alternative NADH-ubiquinone oxidoreductase-like C-terminal" evidence="12">
    <location>
        <begin position="454"/>
        <end position="520"/>
    </location>
</feature>
<evidence type="ECO:0000256" key="4">
    <source>
        <dbReference type="ARBA" id="ARBA00022630"/>
    </source>
</evidence>
<dbReference type="InterPro" id="IPR023753">
    <property type="entry name" value="FAD/NAD-binding_dom"/>
</dbReference>
<evidence type="ECO:0000256" key="2">
    <source>
        <dbReference type="ARBA" id="ARBA00005272"/>
    </source>
</evidence>
<keyword evidence="8" id="KW-0520">NAD</keyword>
<evidence type="ECO:0000256" key="7">
    <source>
        <dbReference type="ARBA" id="ARBA00023002"/>
    </source>
</evidence>
<reference evidence="13 14" key="1">
    <citation type="journal article" date="2024" name="Nat. Commun.">
        <title>Phylogenomics reveals the evolutionary origins of lichenization in chlorophyte algae.</title>
        <authorList>
            <person name="Puginier C."/>
            <person name="Libourel C."/>
            <person name="Otte J."/>
            <person name="Skaloud P."/>
            <person name="Haon M."/>
            <person name="Grisel S."/>
            <person name="Petersen M."/>
            <person name="Berrin J.G."/>
            <person name="Delaux P.M."/>
            <person name="Dal Grande F."/>
            <person name="Keller J."/>
        </authorList>
    </citation>
    <scope>NUCLEOTIDE SEQUENCE [LARGE SCALE GENOMIC DNA]</scope>
    <source>
        <strain evidence="13 14">SAG 216-7</strain>
    </source>
</reference>
<dbReference type="EC" id="1.6.5.9" evidence="3"/>
<dbReference type="Pfam" id="PF07992">
    <property type="entry name" value="Pyr_redox_2"/>
    <property type="match status" value="1"/>
</dbReference>
<dbReference type="SUPFAM" id="SSF51905">
    <property type="entry name" value="FAD/NAD(P)-binding domain"/>
    <property type="match status" value="2"/>
</dbReference>
<dbReference type="InterPro" id="IPR054585">
    <property type="entry name" value="NDH2-like_C"/>
</dbReference>
<evidence type="ECO:0000256" key="10">
    <source>
        <dbReference type="ARBA" id="ARBA00049010"/>
    </source>
</evidence>
<dbReference type="PRINTS" id="PR00368">
    <property type="entry name" value="FADPNR"/>
</dbReference>
<keyword evidence="5" id="KW-0999">Mitochondrion inner membrane</keyword>
<keyword evidence="14" id="KW-1185">Reference proteome</keyword>
<evidence type="ECO:0000313" key="14">
    <source>
        <dbReference type="Proteomes" id="UP001491310"/>
    </source>
</evidence>
<comment type="catalytic activity">
    <reaction evidence="9">
        <text>a quinone + NADH + H(+) = a quinol + NAD(+)</text>
        <dbReference type="Rhea" id="RHEA:46160"/>
        <dbReference type="ChEBI" id="CHEBI:15378"/>
        <dbReference type="ChEBI" id="CHEBI:24646"/>
        <dbReference type="ChEBI" id="CHEBI:57540"/>
        <dbReference type="ChEBI" id="CHEBI:57945"/>
        <dbReference type="ChEBI" id="CHEBI:132124"/>
        <dbReference type="EC" id="1.6.5.9"/>
    </reaction>
</comment>
<protein>
    <recommendedName>
        <fullName evidence="3">NADH:ubiquinone reductase (non-electrogenic)</fullName>
        <ecNumber evidence="3">1.6.5.9</ecNumber>
    </recommendedName>
</protein>
<dbReference type="InterPro" id="IPR045024">
    <property type="entry name" value="NDH-2"/>
</dbReference>
<evidence type="ECO:0000256" key="5">
    <source>
        <dbReference type="ARBA" id="ARBA00022792"/>
    </source>
</evidence>
<evidence type="ECO:0000256" key="8">
    <source>
        <dbReference type="ARBA" id="ARBA00023027"/>
    </source>
</evidence>
<comment type="similarity">
    <text evidence="2">Belongs to the NADH dehydrogenase family.</text>
</comment>
<evidence type="ECO:0000313" key="13">
    <source>
        <dbReference type="EMBL" id="KAK9906340.1"/>
    </source>
</evidence>
<name>A0ABR2YIR7_9CHLO</name>
<feature type="domain" description="FAD/NAD(P)-binding" evidence="11">
    <location>
        <begin position="73"/>
        <end position="362"/>
    </location>
</feature>
<keyword evidence="5" id="KW-0472">Membrane</keyword>
<proteinExistence type="inferred from homology"/>
<dbReference type="InterPro" id="IPR036188">
    <property type="entry name" value="FAD/NAD-bd_sf"/>
</dbReference>
<comment type="subcellular location">
    <subcellularLocation>
        <location evidence="1">Mitochondrion inner membrane</location>
        <topology evidence="1">Peripheral membrane protein</topology>
    </subcellularLocation>
</comment>
<dbReference type="Pfam" id="PF22366">
    <property type="entry name" value="NDH2_C"/>
    <property type="match status" value="1"/>
</dbReference>
<dbReference type="Proteomes" id="UP001491310">
    <property type="component" value="Unassembled WGS sequence"/>
</dbReference>
<sequence>MLLRRAVVGLTVGRAESFGGPCKAIVSLQDAYNKPGGSSFSQIHPSWQQQQTRGEKAVPRQAHELPLETGRARLVVLGTGWAAARLIRDINPKLFDFTVISPRNHMVFTPLLASTCVGTLEPRSVALPLTDIQPQLKQPQNKYYAADAVAINKDSRVVTCTEDGEREFDVKFDMLAIATGSQGSTFGIPGVEQHAHFLRDVSNATHIRNHLIANWNKANLPTRTQEERSRLLQIVVVGGGPTGVEFAGELSSFISSDLMRIDAERARDIRISLVEGAQLLGSFDVRLREYAARKLHDQGIHLIKSMVKEVKEKELILQNGDVMPYGLCVWSTGVGPTDFTTSLPFAKTARGRIAVDDGLHVLVHPHRDHGPKSPAEVGHTAAEGNGELSNNDFVPLENIFALGDCCANTENPLPALAQVAEQQGKYLATQLNAAAKAKSASQELPQWKPFEYHHLGSMALVGKGSAIVELGDHKKGRGLSLTGFKSWLAWRSAYLTRLGTVRNRLYVMLDWTIALLFGRDVSAW</sequence>
<evidence type="ECO:0000256" key="3">
    <source>
        <dbReference type="ARBA" id="ARBA00012637"/>
    </source>
</evidence>
<dbReference type="Gene3D" id="3.50.50.100">
    <property type="match status" value="1"/>
</dbReference>
<accession>A0ABR2YIR7</accession>
<organism evidence="13 14">
    <name type="scientific">Coccomyxa subellipsoidea</name>
    <dbReference type="NCBI Taxonomy" id="248742"/>
    <lineage>
        <taxon>Eukaryota</taxon>
        <taxon>Viridiplantae</taxon>
        <taxon>Chlorophyta</taxon>
        <taxon>core chlorophytes</taxon>
        <taxon>Trebouxiophyceae</taxon>
        <taxon>Trebouxiophyceae incertae sedis</taxon>
        <taxon>Coccomyxaceae</taxon>
        <taxon>Coccomyxa</taxon>
    </lineage>
</organism>
<dbReference type="EMBL" id="JALJOT010000010">
    <property type="protein sequence ID" value="KAK9906340.1"/>
    <property type="molecule type" value="Genomic_DNA"/>
</dbReference>